<dbReference type="EMBL" id="QJTD01000010">
    <property type="protein sequence ID" value="PYE79612.1"/>
    <property type="molecule type" value="Genomic_DNA"/>
</dbReference>
<dbReference type="NCBIfam" id="TIGR04183">
    <property type="entry name" value="Por_Secre_tail"/>
    <property type="match status" value="1"/>
</dbReference>
<dbReference type="Gene3D" id="2.60.120.260">
    <property type="entry name" value="Galactose-binding domain-like"/>
    <property type="match status" value="1"/>
</dbReference>
<dbReference type="SUPFAM" id="SSF49785">
    <property type="entry name" value="Galactose-binding domain-like"/>
    <property type="match status" value="1"/>
</dbReference>
<dbReference type="RefSeq" id="WP_110476527.1">
    <property type="nucleotide sequence ID" value="NZ_BMWQ01000011.1"/>
</dbReference>
<evidence type="ECO:0000259" key="3">
    <source>
        <dbReference type="PROSITE" id="PS50022"/>
    </source>
</evidence>
<dbReference type="InterPro" id="IPR000421">
    <property type="entry name" value="FA58C"/>
</dbReference>
<keyword evidence="5" id="KW-1185">Reference proteome</keyword>
<dbReference type="OrthoDB" id="975384at2"/>
<dbReference type="Pfam" id="PF18962">
    <property type="entry name" value="Por_Secre_tail"/>
    <property type="match status" value="1"/>
</dbReference>
<comment type="caution">
    <text evidence="4">The sequence shown here is derived from an EMBL/GenBank/DDBJ whole genome shotgun (WGS) entry which is preliminary data.</text>
</comment>
<accession>A0A2V4XQ09</accession>
<feature type="region of interest" description="Disordered" evidence="2">
    <location>
        <begin position="1"/>
        <end position="22"/>
    </location>
</feature>
<dbReference type="AlphaFoldDB" id="A0A2V4XQ09"/>
<feature type="domain" description="F5/8 type C" evidence="3">
    <location>
        <begin position="121"/>
        <end position="287"/>
    </location>
</feature>
<dbReference type="InterPro" id="IPR008979">
    <property type="entry name" value="Galactose-bd-like_sf"/>
</dbReference>
<sequence>MIAQNVFSNNTETYSSPQCPQEGQTCDDGDANTINDVLDANCNCVGVVPIAQTCDDVQIAYQINDGARVNNATTVTVGEGENITLFSNLDLSNYTIKNSQGITVDNNVISNISIAQAGVYTLETTLGKTLKGQGELSISGYSSQEIQNADEGAAVYAIDDNNGTRWHTQYSQENLSTPHYIELDLGAVFNVSGFQYRRRTDQYPNGIIEKYQIYVSNTTPVTTSPENLIASGDWGQSTSSAPGDVERVADFNGSIKSGRYVRLVATETYSDTGASYATAAELRVVIQCTKTIQIDVDPKETYTYTDDTWSPESPIDIATSNDTVTIASGDLVLADNLSIDNLTVAPGASLTIASGATLSAKTTTLQSNSMTYSSLILNGNIEGTVKYERYTNAIGTSTGGGNDLISAPLANIEFGPFATENESILAPSGDIRAFAPYNTAEAAYQNYDVRATANEATVLTSGEGYRAATIDGSNLIFTGDVPTGEVTIAITDAAAGFAWNLIGNPYPSYLDFESFFEVNKSALRSDGAFQAIYGYTGNSGEWTTWNSATILDNNINSSITPGQGFFVKSKVGGANVSFTLAMRTTGSSDDFILGRASNSNFASTKLYLNSEAKERSTQIYFIEGTTRGLDAGYDAGSFMDSAAEFSIFSNLVEDNTGLDLSIQSLPYEDLTGVIVPLGVNAPAAVELTIGISDMSSYPENTTIYLEDRLENTFTLLNETEYVFTPTLNLNGTGRFYLHYSNTTLGVGQNDLDILQIYAESNPKRLHVNGQLKASTKVNLYDTQGRLVLSSVLNDRDVQNTIDISMIGTGVYIVKVFNGMQSKTQKLII</sequence>
<reference evidence="4 5" key="1">
    <citation type="submission" date="2018-06" db="EMBL/GenBank/DDBJ databases">
        <title>Genomic Encyclopedia of Type Strains, Phase III (KMG-III): the genomes of soil and plant-associated and newly described type strains.</title>
        <authorList>
            <person name="Whitman W."/>
        </authorList>
    </citation>
    <scope>NUCLEOTIDE SEQUENCE [LARGE SCALE GENOMIC DNA]</scope>
    <source>
        <strain evidence="4 5">CECT 7945</strain>
    </source>
</reference>
<name>A0A2V4XQ09_9FLAO</name>
<dbReference type="PROSITE" id="PS50022">
    <property type="entry name" value="FA58C_3"/>
    <property type="match status" value="1"/>
</dbReference>
<protein>
    <submittedName>
        <fullName evidence="4">Putative secreted protein (Por secretion system target)</fullName>
    </submittedName>
</protein>
<dbReference type="Pfam" id="PF00754">
    <property type="entry name" value="F5_F8_type_C"/>
    <property type="match status" value="1"/>
</dbReference>
<gene>
    <name evidence="4" type="ORF">DFQ11_11029</name>
</gene>
<evidence type="ECO:0000256" key="2">
    <source>
        <dbReference type="SAM" id="MobiDB-lite"/>
    </source>
</evidence>
<evidence type="ECO:0000313" key="4">
    <source>
        <dbReference type="EMBL" id="PYE79612.1"/>
    </source>
</evidence>
<evidence type="ECO:0000256" key="1">
    <source>
        <dbReference type="ARBA" id="ARBA00022729"/>
    </source>
</evidence>
<dbReference type="Proteomes" id="UP000248054">
    <property type="component" value="Unassembled WGS sequence"/>
</dbReference>
<keyword evidence="1" id="KW-0732">Signal</keyword>
<evidence type="ECO:0000313" key="5">
    <source>
        <dbReference type="Proteomes" id="UP000248054"/>
    </source>
</evidence>
<organism evidence="4 5">
    <name type="scientific">Winogradskyella epiphytica</name>
    <dbReference type="NCBI Taxonomy" id="262005"/>
    <lineage>
        <taxon>Bacteria</taxon>
        <taxon>Pseudomonadati</taxon>
        <taxon>Bacteroidota</taxon>
        <taxon>Flavobacteriia</taxon>
        <taxon>Flavobacteriales</taxon>
        <taxon>Flavobacteriaceae</taxon>
        <taxon>Winogradskyella</taxon>
    </lineage>
</organism>
<dbReference type="InterPro" id="IPR026444">
    <property type="entry name" value="Secre_tail"/>
</dbReference>
<proteinExistence type="predicted"/>